<evidence type="ECO:0000313" key="2">
    <source>
        <dbReference type="EMBL" id="PHQ31435.1"/>
    </source>
</evidence>
<dbReference type="RefSeq" id="WP_143549396.1">
    <property type="nucleotide sequence ID" value="NZ_NIZW01000050.1"/>
</dbReference>
<dbReference type="Proteomes" id="UP000225740">
    <property type="component" value="Unassembled WGS sequence"/>
</dbReference>
<dbReference type="SUPFAM" id="SSF52833">
    <property type="entry name" value="Thioredoxin-like"/>
    <property type="match status" value="1"/>
</dbReference>
<name>A0A2G1VXF7_9BACT</name>
<evidence type="ECO:0000256" key="1">
    <source>
        <dbReference type="SAM" id="SignalP"/>
    </source>
</evidence>
<keyword evidence="1" id="KW-0732">Signal</keyword>
<dbReference type="GeneID" id="90612232"/>
<comment type="caution">
    <text evidence="2">The sequence shown here is derived from an EMBL/GenBank/DDBJ whole genome shotgun (WGS) entry which is preliminary data.</text>
</comment>
<organism evidence="2 3">
    <name type="scientific">Rhodopirellula bahusiensis</name>
    <dbReference type="NCBI Taxonomy" id="2014065"/>
    <lineage>
        <taxon>Bacteria</taxon>
        <taxon>Pseudomonadati</taxon>
        <taxon>Planctomycetota</taxon>
        <taxon>Planctomycetia</taxon>
        <taxon>Pirellulales</taxon>
        <taxon>Pirellulaceae</taxon>
        <taxon>Rhodopirellula</taxon>
    </lineage>
</organism>
<sequence>MKRMNLPARGIAALAFATICLAPTSSIRAQELTSTSAASGPAGAAMQKAAREGKYLFVYFWKQNDEQTQTMQGVFQQAVGGMTDVANSVSVQITDPSNAAIVKQFGISRAPMPLALVLAPNGAVTGGLPLKFNKQQLREAIVSRGTATCLKAMQDRKLVLLCVKRNADASSFRGAHDLTRDERFAASTQIVNLDPADVSEQSFLQSLNVDPSASSGVMVVLTPPGQPVATFAENVTKDQIVERLTAASSSCCPGGQCSPGGTCAPGLQCCPGGNCAPAAK</sequence>
<dbReference type="Gene3D" id="3.40.30.10">
    <property type="entry name" value="Glutaredoxin"/>
    <property type="match status" value="1"/>
</dbReference>
<dbReference type="InterPro" id="IPR036249">
    <property type="entry name" value="Thioredoxin-like_sf"/>
</dbReference>
<gene>
    <name evidence="2" type="ORF">CEE69_30995</name>
</gene>
<protein>
    <recommendedName>
        <fullName evidence="4">Thioredoxin domain-containing protein</fullName>
    </recommendedName>
</protein>
<feature type="signal peptide" evidence="1">
    <location>
        <begin position="1"/>
        <end position="29"/>
    </location>
</feature>
<evidence type="ECO:0008006" key="4">
    <source>
        <dbReference type="Google" id="ProtNLM"/>
    </source>
</evidence>
<proteinExistence type="predicted"/>
<accession>A0A2G1VXF7</accession>
<dbReference type="AlphaFoldDB" id="A0A2G1VXF7"/>
<evidence type="ECO:0000313" key="3">
    <source>
        <dbReference type="Proteomes" id="UP000225740"/>
    </source>
</evidence>
<reference evidence="2 3" key="1">
    <citation type="submission" date="2017-06" db="EMBL/GenBank/DDBJ databases">
        <title>Description of Rhodopirellula bahusiensis sp. nov.</title>
        <authorList>
            <person name="Kizina J."/>
            <person name="Harder J."/>
        </authorList>
    </citation>
    <scope>NUCLEOTIDE SEQUENCE [LARGE SCALE GENOMIC DNA]</scope>
    <source>
        <strain evidence="2 3">SWK21</strain>
    </source>
</reference>
<dbReference type="EMBL" id="NIZW01000050">
    <property type="protein sequence ID" value="PHQ31435.1"/>
    <property type="molecule type" value="Genomic_DNA"/>
</dbReference>
<feature type="chain" id="PRO_5013592087" description="Thioredoxin domain-containing protein" evidence="1">
    <location>
        <begin position="30"/>
        <end position="280"/>
    </location>
</feature>
<dbReference type="OrthoDB" id="214400at2"/>
<keyword evidence="3" id="KW-1185">Reference proteome</keyword>